<dbReference type="Proteomes" id="UP001180020">
    <property type="component" value="Unassembled WGS sequence"/>
</dbReference>
<reference evidence="1" key="1">
    <citation type="journal article" date="2023" name="Nat. Commun.">
        <title>Diploid and tetraploid genomes of Acorus and the evolution of monocots.</title>
        <authorList>
            <person name="Ma L."/>
            <person name="Liu K.W."/>
            <person name="Li Z."/>
            <person name="Hsiao Y.Y."/>
            <person name="Qi Y."/>
            <person name="Fu T."/>
            <person name="Tang G.D."/>
            <person name="Zhang D."/>
            <person name="Sun W.H."/>
            <person name="Liu D.K."/>
            <person name="Li Y."/>
            <person name="Chen G.Z."/>
            <person name="Liu X.D."/>
            <person name="Liao X.Y."/>
            <person name="Jiang Y.T."/>
            <person name="Yu X."/>
            <person name="Hao Y."/>
            <person name="Huang J."/>
            <person name="Zhao X.W."/>
            <person name="Ke S."/>
            <person name="Chen Y.Y."/>
            <person name="Wu W.L."/>
            <person name="Hsu J.L."/>
            <person name="Lin Y.F."/>
            <person name="Huang M.D."/>
            <person name="Li C.Y."/>
            <person name="Huang L."/>
            <person name="Wang Z.W."/>
            <person name="Zhao X."/>
            <person name="Zhong W.Y."/>
            <person name="Peng D.H."/>
            <person name="Ahmad S."/>
            <person name="Lan S."/>
            <person name="Zhang J.S."/>
            <person name="Tsai W.C."/>
            <person name="Van de Peer Y."/>
            <person name="Liu Z.J."/>
        </authorList>
    </citation>
    <scope>NUCLEOTIDE SEQUENCE</scope>
    <source>
        <strain evidence="1">CP</strain>
    </source>
</reference>
<accession>A0AAV9E153</accession>
<proteinExistence type="predicted"/>
<name>A0AAV9E153_ACOCL</name>
<dbReference type="EMBL" id="JAUJYO010000010">
    <property type="protein sequence ID" value="KAK1307004.1"/>
    <property type="molecule type" value="Genomic_DNA"/>
</dbReference>
<evidence type="ECO:0000313" key="2">
    <source>
        <dbReference type="Proteomes" id="UP001180020"/>
    </source>
</evidence>
<gene>
    <name evidence="1" type="ORF">QJS10_CPA10g00790</name>
</gene>
<dbReference type="AlphaFoldDB" id="A0AAV9E153"/>
<sequence>MDHRMRNVAAMTTGESMVTVESPTEPTTEKPKFVKTLQDTIRIAIDRLPLVPGVLELVGIGPLSTLLVSTDSRTVDTPCVDMLSNPSTPHVSSTTPNDINSLDGKSTHMLSSAQSNIDNLGVVQ</sequence>
<protein>
    <submittedName>
        <fullName evidence="1">Uncharacterized protein</fullName>
    </submittedName>
</protein>
<evidence type="ECO:0000313" key="1">
    <source>
        <dbReference type="EMBL" id="KAK1307004.1"/>
    </source>
</evidence>
<reference evidence="1" key="2">
    <citation type="submission" date="2023-06" db="EMBL/GenBank/DDBJ databases">
        <authorList>
            <person name="Ma L."/>
            <person name="Liu K.-W."/>
            <person name="Li Z."/>
            <person name="Hsiao Y.-Y."/>
            <person name="Qi Y."/>
            <person name="Fu T."/>
            <person name="Tang G."/>
            <person name="Zhang D."/>
            <person name="Sun W.-H."/>
            <person name="Liu D.-K."/>
            <person name="Li Y."/>
            <person name="Chen G.-Z."/>
            <person name="Liu X.-D."/>
            <person name="Liao X.-Y."/>
            <person name="Jiang Y.-T."/>
            <person name="Yu X."/>
            <person name="Hao Y."/>
            <person name="Huang J."/>
            <person name="Zhao X.-W."/>
            <person name="Ke S."/>
            <person name="Chen Y.-Y."/>
            <person name="Wu W.-L."/>
            <person name="Hsu J.-L."/>
            <person name="Lin Y.-F."/>
            <person name="Huang M.-D."/>
            <person name="Li C.-Y."/>
            <person name="Huang L."/>
            <person name="Wang Z.-W."/>
            <person name="Zhao X."/>
            <person name="Zhong W.-Y."/>
            <person name="Peng D.-H."/>
            <person name="Ahmad S."/>
            <person name="Lan S."/>
            <person name="Zhang J.-S."/>
            <person name="Tsai W.-C."/>
            <person name="Van De Peer Y."/>
            <person name="Liu Z.-J."/>
        </authorList>
    </citation>
    <scope>NUCLEOTIDE SEQUENCE</scope>
    <source>
        <strain evidence="1">CP</strain>
        <tissue evidence="1">Leaves</tissue>
    </source>
</reference>
<organism evidence="1 2">
    <name type="scientific">Acorus calamus</name>
    <name type="common">Sweet flag</name>
    <dbReference type="NCBI Taxonomy" id="4465"/>
    <lineage>
        <taxon>Eukaryota</taxon>
        <taxon>Viridiplantae</taxon>
        <taxon>Streptophyta</taxon>
        <taxon>Embryophyta</taxon>
        <taxon>Tracheophyta</taxon>
        <taxon>Spermatophyta</taxon>
        <taxon>Magnoliopsida</taxon>
        <taxon>Liliopsida</taxon>
        <taxon>Acoraceae</taxon>
        <taxon>Acorus</taxon>
    </lineage>
</organism>
<keyword evidence="2" id="KW-1185">Reference proteome</keyword>
<comment type="caution">
    <text evidence="1">The sequence shown here is derived from an EMBL/GenBank/DDBJ whole genome shotgun (WGS) entry which is preliminary data.</text>
</comment>